<evidence type="ECO:0000256" key="7">
    <source>
        <dbReference type="ARBA" id="ARBA00022723"/>
    </source>
</evidence>
<dbReference type="GO" id="GO:0005506">
    <property type="term" value="F:iron ion binding"/>
    <property type="evidence" value="ECO:0007669"/>
    <property type="project" value="InterPro"/>
</dbReference>
<dbReference type="OrthoDB" id="2789670at2759"/>
<dbReference type="PRINTS" id="PR00385">
    <property type="entry name" value="P450"/>
</dbReference>
<comment type="function">
    <text evidence="2">May be involved in the metabolism of insect hormones and in the breakdown of synthetic insecticides.</text>
</comment>
<dbReference type="SUPFAM" id="SSF48264">
    <property type="entry name" value="Cytochrome P450"/>
    <property type="match status" value="1"/>
</dbReference>
<dbReference type="GO" id="GO:0020037">
    <property type="term" value="F:heme binding"/>
    <property type="evidence" value="ECO:0007669"/>
    <property type="project" value="InterPro"/>
</dbReference>
<evidence type="ECO:0000256" key="8">
    <source>
        <dbReference type="ARBA" id="ARBA00022824"/>
    </source>
</evidence>
<evidence type="ECO:0000256" key="13">
    <source>
        <dbReference type="ARBA" id="ARBA00023136"/>
    </source>
</evidence>
<dbReference type="Gene3D" id="1.10.630.10">
    <property type="entry name" value="Cytochrome P450"/>
    <property type="match status" value="1"/>
</dbReference>
<keyword evidence="6 14" id="KW-0349">Heme</keyword>
<dbReference type="GO" id="GO:0004497">
    <property type="term" value="F:monooxygenase activity"/>
    <property type="evidence" value="ECO:0007669"/>
    <property type="project" value="UniProtKB-KW"/>
</dbReference>
<evidence type="ECO:0000256" key="5">
    <source>
        <dbReference type="ARBA" id="ARBA00010617"/>
    </source>
</evidence>
<proteinExistence type="inferred from homology"/>
<dbReference type="Pfam" id="PF00067">
    <property type="entry name" value="p450"/>
    <property type="match status" value="1"/>
</dbReference>
<keyword evidence="8" id="KW-0256">Endoplasmic reticulum</keyword>
<keyword evidence="11 14" id="KW-0408">Iron</keyword>
<dbReference type="InterPro" id="IPR050476">
    <property type="entry name" value="Insect_CytP450_Detox"/>
</dbReference>
<protein>
    <submittedName>
        <fullName evidence="17">Probable cytochrome P450 9h1 isoform X1</fullName>
    </submittedName>
</protein>
<comment type="similarity">
    <text evidence="5 15">Belongs to the cytochrome P450 family.</text>
</comment>
<dbReference type="GeneID" id="115634639"/>
<evidence type="ECO:0000256" key="1">
    <source>
        <dbReference type="ARBA" id="ARBA00001971"/>
    </source>
</evidence>
<keyword evidence="10 15" id="KW-0560">Oxidoreductase</keyword>
<dbReference type="PROSITE" id="PS00086">
    <property type="entry name" value="CYTOCHROME_P450"/>
    <property type="match status" value="1"/>
</dbReference>
<evidence type="ECO:0000256" key="12">
    <source>
        <dbReference type="ARBA" id="ARBA00023033"/>
    </source>
</evidence>
<comment type="cofactor">
    <cofactor evidence="1 14">
        <name>heme</name>
        <dbReference type="ChEBI" id="CHEBI:30413"/>
    </cofactor>
</comment>
<reference evidence="17" key="1">
    <citation type="submission" date="2025-08" db="UniProtKB">
        <authorList>
            <consortium name="RefSeq"/>
        </authorList>
    </citation>
    <scope>IDENTIFICATION</scope>
    <source>
        <strain evidence="17">11010-0011.00</strain>
        <tissue evidence="17">Whole body</tissue>
    </source>
</reference>
<sequence>MAVLIVLLVTVLVALLALLYKWSVAKYDTFTQRGVPHASPLPLLGNVPPKGVVGRLPFLQFMIEQHLRYTDHKIYGVYAMRDPLFFIKDAALIKAIGIRDFDYFVNHKAIPNNLQESILSKSLISLKDLEWRQVRHTLTPTFTSSKMRVMFELIHACSVQAINGIGEKLERSASLHSDGIELEMKDVFTRFANDCIATVAFGLQVNSFKQRSNEFYTVGQALTQFSAWSMLKAVLYSIMPSVMKKLNISVLKKEHVDYFKSLVFDAIRQRKQQNFKRPDLIQLLMQAQEQITRTTTTNAEEKPEGLTDEDVLAQCLFFFFAGFETISITLCFATYELCMNPLVQSKLFEEISDMQNHLEGKPLDYNDLNKMDYLDMVVSETLRKWPTAIATDRECAKDYDLRDENDEVVLSLRKGEVVQIPIFALHHDPENFPEPQEFRPERFSDEHNSEIKPYTYLPFGLGPRSCIGNRLAVMELKLMIYNLVLDYNLLPATKTVTNMLQSIVGFRLQPKELFWLKCVPRKTN</sequence>
<gene>
    <name evidence="17" type="primary">LOC115634639</name>
</gene>
<keyword evidence="9" id="KW-0492">Microsome</keyword>
<dbReference type="GO" id="GO:0016705">
    <property type="term" value="F:oxidoreductase activity, acting on paired donors, with incorporation or reduction of molecular oxygen"/>
    <property type="evidence" value="ECO:0007669"/>
    <property type="project" value="InterPro"/>
</dbReference>
<keyword evidence="13" id="KW-0472">Membrane</keyword>
<accession>A0A6J2UJF0</accession>
<dbReference type="InterPro" id="IPR002401">
    <property type="entry name" value="Cyt_P450_E_grp-I"/>
</dbReference>
<dbReference type="CDD" id="cd11056">
    <property type="entry name" value="CYP6-like"/>
    <property type="match status" value="1"/>
</dbReference>
<evidence type="ECO:0000313" key="16">
    <source>
        <dbReference type="Proteomes" id="UP000504634"/>
    </source>
</evidence>
<keyword evidence="7 14" id="KW-0479">Metal-binding</keyword>
<dbReference type="PRINTS" id="PR00463">
    <property type="entry name" value="EP450I"/>
</dbReference>
<evidence type="ECO:0000313" key="17">
    <source>
        <dbReference type="RefSeq" id="XP_030388354.1"/>
    </source>
</evidence>
<evidence type="ECO:0000256" key="14">
    <source>
        <dbReference type="PIRSR" id="PIRSR602401-1"/>
    </source>
</evidence>
<evidence type="ECO:0000256" key="11">
    <source>
        <dbReference type="ARBA" id="ARBA00023004"/>
    </source>
</evidence>
<dbReference type="InterPro" id="IPR001128">
    <property type="entry name" value="Cyt_P450"/>
</dbReference>
<evidence type="ECO:0000256" key="6">
    <source>
        <dbReference type="ARBA" id="ARBA00022617"/>
    </source>
</evidence>
<evidence type="ECO:0000256" key="9">
    <source>
        <dbReference type="ARBA" id="ARBA00022848"/>
    </source>
</evidence>
<dbReference type="RefSeq" id="XP_030388354.1">
    <property type="nucleotide sequence ID" value="XM_030532494.1"/>
</dbReference>
<evidence type="ECO:0000256" key="15">
    <source>
        <dbReference type="RuleBase" id="RU000461"/>
    </source>
</evidence>
<dbReference type="InterPro" id="IPR036396">
    <property type="entry name" value="Cyt_P450_sf"/>
</dbReference>
<name>A0A6J2UJF0_DROLE</name>
<dbReference type="PANTHER" id="PTHR24292">
    <property type="entry name" value="CYTOCHROME P450"/>
    <property type="match status" value="1"/>
</dbReference>
<keyword evidence="16" id="KW-1185">Reference proteome</keyword>
<dbReference type="PANTHER" id="PTHR24292:SF54">
    <property type="entry name" value="CYP9F3-RELATED"/>
    <property type="match status" value="1"/>
</dbReference>
<dbReference type="Proteomes" id="UP000504634">
    <property type="component" value="Unplaced"/>
</dbReference>
<dbReference type="GO" id="GO:0005789">
    <property type="term" value="C:endoplasmic reticulum membrane"/>
    <property type="evidence" value="ECO:0007669"/>
    <property type="project" value="UniProtKB-SubCell"/>
</dbReference>
<dbReference type="InterPro" id="IPR017972">
    <property type="entry name" value="Cyt_P450_CS"/>
</dbReference>
<evidence type="ECO:0000256" key="10">
    <source>
        <dbReference type="ARBA" id="ARBA00023002"/>
    </source>
</evidence>
<feature type="binding site" description="axial binding residue" evidence="14">
    <location>
        <position position="466"/>
    </location>
    <ligand>
        <name>heme</name>
        <dbReference type="ChEBI" id="CHEBI:30413"/>
    </ligand>
    <ligandPart>
        <name>Fe</name>
        <dbReference type="ChEBI" id="CHEBI:18248"/>
    </ligandPart>
</feature>
<dbReference type="FunFam" id="1.10.630.10:FF:000042">
    <property type="entry name" value="Cytochrome P450"/>
    <property type="match status" value="1"/>
</dbReference>
<evidence type="ECO:0000256" key="2">
    <source>
        <dbReference type="ARBA" id="ARBA00003690"/>
    </source>
</evidence>
<keyword evidence="12 15" id="KW-0503">Monooxygenase</keyword>
<organism evidence="16 17">
    <name type="scientific">Drosophila lebanonensis</name>
    <name type="common">Fruit fly</name>
    <name type="synonym">Scaptodrosophila lebanonensis</name>
    <dbReference type="NCBI Taxonomy" id="7225"/>
    <lineage>
        <taxon>Eukaryota</taxon>
        <taxon>Metazoa</taxon>
        <taxon>Ecdysozoa</taxon>
        <taxon>Arthropoda</taxon>
        <taxon>Hexapoda</taxon>
        <taxon>Insecta</taxon>
        <taxon>Pterygota</taxon>
        <taxon>Neoptera</taxon>
        <taxon>Endopterygota</taxon>
        <taxon>Diptera</taxon>
        <taxon>Brachycera</taxon>
        <taxon>Muscomorpha</taxon>
        <taxon>Ephydroidea</taxon>
        <taxon>Drosophilidae</taxon>
        <taxon>Scaptodrosophila</taxon>
    </lineage>
</organism>
<evidence type="ECO:0000256" key="3">
    <source>
        <dbReference type="ARBA" id="ARBA00004174"/>
    </source>
</evidence>
<evidence type="ECO:0000256" key="4">
    <source>
        <dbReference type="ARBA" id="ARBA00004406"/>
    </source>
</evidence>
<dbReference type="AlphaFoldDB" id="A0A6J2UJF0"/>
<comment type="subcellular location">
    <subcellularLocation>
        <location evidence="4">Endoplasmic reticulum membrane</location>
        <topology evidence="4">Peripheral membrane protein</topology>
    </subcellularLocation>
    <subcellularLocation>
        <location evidence="3">Microsome membrane</location>
        <topology evidence="3">Peripheral membrane protein</topology>
    </subcellularLocation>
</comment>